<evidence type="ECO:0000313" key="7">
    <source>
        <dbReference type="Proteomes" id="UP001595878"/>
    </source>
</evidence>
<evidence type="ECO:0000256" key="1">
    <source>
        <dbReference type="ARBA" id="ARBA00001917"/>
    </source>
</evidence>
<comment type="cofactor">
    <cofactor evidence="1">
        <name>FMN</name>
        <dbReference type="ChEBI" id="CHEBI:58210"/>
    </cofactor>
</comment>
<sequence>MMKKILHFNKEAINAMPSRYRANFINSITGFKSANLIGTISPEGIENLAVISSITHIGSNPPLLSYITRPTTVARHTYSNIKETGVFTVNHIHSNIINQSHQTAAAYDSNISEYNAVGLTAAYRDDFKAPFVKEAHIQLACEYVNEYEIKENGTILVIGAITNITIPEETLYEDGWVHLQKADGVAINGLDGYTSPQIIDRFTYAKPDKKATSILDK</sequence>
<dbReference type="SUPFAM" id="SSF50475">
    <property type="entry name" value="FMN-binding split barrel"/>
    <property type="match status" value="1"/>
</dbReference>
<dbReference type="InterPro" id="IPR012349">
    <property type="entry name" value="Split_barrel_FMN-bd"/>
</dbReference>
<accession>A0ABV9L6P0</accession>
<name>A0ABV9L6P0_9FLAO</name>
<keyword evidence="6" id="KW-0560">Oxidoreductase</keyword>
<evidence type="ECO:0000259" key="5">
    <source>
        <dbReference type="Pfam" id="PF01613"/>
    </source>
</evidence>
<dbReference type="Gene3D" id="2.30.110.10">
    <property type="entry name" value="Electron Transport, Fmn-binding Protein, Chain A"/>
    <property type="match status" value="1"/>
</dbReference>
<keyword evidence="7" id="KW-1185">Reference proteome</keyword>
<dbReference type="Pfam" id="PF01613">
    <property type="entry name" value="Flavin_Reduct"/>
    <property type="match status" value="1"/>
</dbReference>
<dbReference type="InterPro" id="IPR002563">
    <property type="entry name" value="Flavin_Rdtase-like_dom"/>
</dbReference>
<comment type="similarity">
    <text evidence="4">Belongs to the flavoredoxin family.</text>
</comment>
<dbReference type="EMBL" id="JBHSHB010000008">
    <property type="protein sequence ID" value="MFC4689628.1"/>
    <property type="molecule type" value="Genomic_DNA"/>
</dbReference>
<dbReference type="Proteomes" id="UP001595878">
    <property type="component" value="Unassembled WGS sequence"/>
</dbReference>
<gene>
    <name evidence="6" type="ORF">ACFO5T_04225</name>
</gene>
<evidence type="ECO:0000313" key="6">
    <source>
        <dbReference type="EMBL" id="MFC4689628.1"/>
    </source>
</evidence>
<evidence type="ECO:0000256" key="4">
    <source>
        <dbReference type="ARBA" id="ARBA00038054"/>
    </source>
</evidence>
<evidence type="ECO:0000256" key="2">
    <source>
        <dbReference type="ARBA" id="ARBA00022630"/>
    </source>
</evidence>
<dbReference type="PANTHER" id="PTHR33798">
    <property type="entry name" value="FLAVOPROTEIN OXYGENASE"/>
    <property type="match status" value="1"/>
</dbReference>
<dbReference type="PANTHER" id="PTHR33798:SF5">
    <property type="entry name" value="FLAVIN REDUCTASE LIKE DOMAIN-CONTAINING PROTEIN"/>
    <property type="match status" value="1"/>
</dbReference>
<comment type="caution">
    <text evidence="6">The sequence shown here is derived from an EMBL/GenBank/DDBJ whole genome shotgun (WGS) entry which is preliminary data.</text>
</comment>
<feature type="domain" description="Flavin reductase like" evidence="5">
    <location>
        <begin position="36"/>
        <end position="170"/>
    </location>
</feature>
<dbReference type="RefSeq" id="WP_380032319.1">
    <property type="nucleotide sequence ID" value="NZ_JBHSHB010000008.1"/>
</dbReference>
<keyword evidence="3" id="KW-0288">FMN</keyword>
<protein>
    <submittedName>
        <fullName evidence="6">Flavin reductase family protein</fullName>
        <ecNumber evidence="6">1.5.1.-</ecNumber>
    </submittedName>
</protein>
<evidence type="ECO:0000256" key="3">
    <source>
        <dbReference type="ARBA" id="ARBA00022643"/>
    </source>
</evidence>
<keyword evidence="2" id="KW-0285">Flavoprotein</keyword>
<dbReference type="GO" id="GO:0016491">
    <property type="term" value="F:oxidoreductase activity"/>
    <property type="evidence" value="ECO:0007669"/>
    <property type="project" value="UniProtKB-KW"/>
</dbReference>
<reference evidence="7" key="1">
    <citation type="journal article" date="2019" name="Int. J. Syst. Evol. Microbiol.">
        <title>The Global Catalogue of Microorganisms (GCM) 10K type strain sequencing project: providing services to taxonomists for standard genome sequencing and annotation.</title>
        <authorList>
            <consortium name="The Broad Institute Genomics Platform"/>
            <consortium name="The Broad Institute Genome Sequencing Center for Infectious Disease"/>
            <person name="Wu L."/>
            <person name="Ma J."/>
        </authorList>
    </citation>
    <scope>NUCLEOTIDE SEQUENCE [LARGE SCALE GENOMIC DNA]</scope>
    <source>
        <strain evidence="7">CGMCC 4.7427</strain>
    </source>
</reference>
<organism evidence="6 7">
    <name type="scientific">Dokdonia genika</name>
    <dbReference type="NCBI Taxonomy" id="308113"/>
    <lineage>
        <taxon>Bacteria</taxon>
        <taxon>Pseudomonadati</taxon>
        <taxon>Bacteroidota</taxon>
        <taxon>Flavobacteriia</taxon>
        <taxon>Flavobacteriales</taxon>
        <taxon>Flavobacteriaceae</taxon>
        <taxon>Dokdonia</taxon>
    </lineage>
</organism>
<proteinExistence type="inferred from homology"/>
<dbReference type="EC" id="1.5.1.-" evidence="6"/>